<dbReference type="Gene3D" id="3.40.430.10">
    <property type="entry name" value="Dihydrofolate Reductase, subunit A"/>
    <property type="match status" value="1"/>
</dbReference>
<dbReference type="GO" id="GO:0009231">
    <property type="term" value="P:riboflavin biosynthetic process"/>
    <property type="evidence" value="ECO:0007669"/>
    <property type="project" value="InterPro"/>
</dbReference>
<evidence type="ECO:0000313" key="3">
    <source>
        <dbReference type="Proteomes" id="UP000824005"/>
    </source>
</evidence>
<name>A0A9D2CA26_9MICO</name>
<organism evidence="2 3">
    <name type="scientific">Candidatus Agrococcus pullicola</name>
    <dbReference type="NCBI Taxonomy" id="2838429"/>
    <lineage>
        <taxon>Bacteria</taxon>
        <taxon>Bacillati</taxon>
        <taxon>Actinomycetota</taxon>
        <taxon>Actinomycetes</taxon>
        <taxon>Micrococcales</taxon>
        <taxon>Microbacteriaceae</taxon>
        <taxon>Agrococcus</taxon>
    </lineage>
</organism>
<dbReference type="PANTHER" id="PTHR38011:SF2">
    <property type="entry name" value="BIFUNCTIONAL DEAMINASE-REDUCTASE DOMAIN PROTEIN"/>
    <property type="match status" value="1"/>
</dbReference>
<dbReference type="SUPFAM" id="SSF53597">
    <property type="entry name" value="Dihydrofolate reductase-like"/>
    <property type="match status" value="1"/>
</dbReference>
<reference evidence="2" key="1">
    <citation type="journal article" date="2021" name="PeerJ">
        <title>Extensive microbial diversity within the chicken gut microbiome revealed by metagenomics and culture.</title>
        <authorList>
            <person name="Gilroy R."/>
            <person name="Ravi A."/>
            <person name="Getino M."/>
            <person name="Pursley I."/>
            <person name="Horton D.L."/>
            <person name="Alikhan N.F."/>
            <person name="Baker D."/>
            <person name="Gharbi K."/>
            <person name="Hall N."/>
            <person name="Watson M."/>
            <person name="Adriaenssens E.M."/>
            <person name="Foster-Nyarko E."/>
            <person name="Jarju S."/>
            <person name="Secka A."/>
            <person name="Antonio M."/>
            <person name="Oren A."/>
            <person name="Chaudhuri R.R."/>
            <person name="La Ragione R."/>
            <person name="Hildebrand F."/>
            <person name="Pallen M.J."/>
        </authorList>
    </citation>
    <scope>NUCLEOTIDE SEQUENCE</scope>
    <source>
        <strain evidence="2">ChiGjej1B1-98</strain>
    </source>
</reference>
<dbReference type="AlphaFoldDB" id="A0A9D2CA26"/>
<dbReference type="Pfam" id="PF01872">
    <property type="entry name" value="RibD_C"/>
    <property type="match status" value="1"/>
</dbReference>
<reference evidence="2" key="2">
    <citation type="submission" date="2021-04" db="EMBL/GenBank/DDBJ databases">
        <authorList>
            <person name="Gilroy R."/>
        </authorList>
    </citation>
    <scope>NUCLEOTIDE SEQUENCE</scope>
    <source>
        <strain evidence="2">ChiGjej1B1-98</strain>
    </source>
</reference>
<evidence type="ECO:0000259" key="1">
    <source>
        <dbReference type="Pfam" id="PF01872"/>
    </source>
</evidence>
<dbReference type="Proteomes" id="UP000824005">
    <property type="component" value="Unassembled WGS sequence"/>
</dbReference>
<evidence type="ECO:0000313" key="2">
    <source>
        <dbReference type="EMBL" id="HIY65990.1"/>
    </source>
</evidence>
<comment type="caution">
    <text evidence="2">The sequence shown here is derived from an EMBL/GenBank/DDBJ whole genome shotgun (WGS) entry which is preliminary data.</text>
</comment>
<dbReference type="InterPro" id="IPR024072">
    <property type="entry name" value="DHFR-like_dom_sf"/>
</dbReference>
<gene>
    <name evidence="2" type="ORF">H9830_06905</name>
</gene>
<proteinExistence type="predicted"/>
<dbReference type="InterPro" id="IPR050765">
    <property type="entry name" value="Riboflavin_Biosynth_HTPR"/>
</dbReference>
<feature type="domain" description="Bacterial bifunctional deaminase-reductase C-terminal" evidence="1">
    <location>
        <begin position="3"/>
        <end position="186"/>
    </location>
</feature>
<accession>A0A9D2CA26</accession>
<dbReference type="PANTHER" id="PTHR38011">
    <property type="entry name" value="DIHYDROFOLATE REDUCTASE FAMILY PROTEIN (AFU_ORTHOLOGUE AFUA_8G06820)"/>
    <property type="match status" value="1"/>
</dbReference>
<protein>
    <submittedName>
        <fullName evidence="2">Dihydrofolate reductase family protein</fullName>
    </submittedName>
</protein>
<dbReference type="GO" id="GO:0008703">
    <property type="term" value="F:5-amino-6-(5-phosphoribosylamino)uracil reductase activity"/>
    <property type="evidence" value="ECO:0007669"/>
    <property type="project" value="InterPro"/>
</dbReference>
<sequence>MKLSINLFMTLDGVSQSPGSPDEDPRGGFTRGGWLLPVFDEGCGRAVDDWYSRTSALLLGRNTYDTFAGHWPEVTDSDDRVAAQINRGPKYVVTSRPVDTVWAETTTVLGDNFLERIRHLKEEPGDELQVHGSVRLARTLHRAGLVDVYRFLIAPVFVGKGMSIFDGDDSASTLTATNSSITDSGVIALELLPGEFRQATSVVQDGKDSVRQS</sequence>
<dbReference type="InterPro" id="IPR002734">
    <property type="entry name" value="RibDG_C"/>
</dbReference>
<dbReference type="EMBL" id="DXDC01000203">
    <property type="protein sequence ID" value="HIY65990.1"/>
    <property type="molecule type" value="Genomic_DNA"/>
</dbReference>